<keyword evidence="1" id="KW-0521">NADP</keyword>
<dbReference type="OrthoDB" id="9801785at2"/>
<evidence type="ECO:0000256" key="1">
    <source>
        <dbReference type="ARBA" id="ARBA00022857"/>
    </source>
</evidence>
<evidence type="ECO:0000313" key="4">
    <source>
        <dbReference type="EMBL" id="TWB87314.1"/>
    </source>
</evidence>
<dbReference type="EMBL" id="VITY01000022">
    <property type="protein sequence ID" value="TWB87314.1"/>
    <property type="molecule type" value="Genomic_DNA"/>
</dbReference>
<name>A0A560KZ06_9BRAD</name>
<keyword evidence="2" id="KW-0119">Carbohydrate metabolism</keyword>
<gene>
    <name evidence="4" type="ORF">FBZ93_12295</name>
</gene>
<dbReference type="InterPro" id="IPR001509">
    <property type="entry name" value="Epimerase_deHydtase"/>
</dbReference>
<comment type="caution">
    <text evidence="4">The sequence shown here is derived from an EMBL/GenBank/DDBJ whole genome shotgun (WGS) entry which is preliminary data.</text>
</comment>
<dbReference type="PANTHER" id="PTHR43103">
    <property type="entry name" value="NUCLEOSIDE-DIPHOSPHATE-SUGAR EPIMERASE"/>
    <property type="match status" value="1"/>
</dbReference>
<dbReference type="Pfam" id="PF01370">
    <property type="entry name" value="Epimerase"/>
    <property type="match status" value="1"/>
</dbReference>
<protein>
    <submittedName>
        <fullName evidence="4">NAD-dependent epimerase/dehydratase family protein</fullName>
    </submittedName>
</protein>
<evidence type="ECO:0000256" key="2">
    <source>
        <dbReference type="ARBA" id="ARBA00023277"/>
    </source>
</evidence>
<dbReference type="SUPFAM" id="SSF51735">
    <property type="entry name" value="NAD(P)-binding Rossmann-fold domains"/>
    <property type="match status" value="1"/>
</dbReference>
<dbReference type="Gene3D" id="3.40.50.720">
    <property type="entry name" value="NAD(P)-binding Rossmann-like Domain"/>
    <property type="match status" value="1"/>
</dbReference>
<evidence type="ECO:0000259" key="3">
    <source>
        <dbReference type="Pfam" id="PF01370"/>
    </source>
</evidence>
<feature type="domain" description="NAD-dependent epimerase/dehydratase" evidence="3">
    <location>
        <begin position="39"/>
        <end position="188"/>
    </location>
</feature>
<dbReference type="InterPro" id="IPR036291">
    <property type="entry name" value="NAD(P)-bd_dom_sf"/>
</dbReference>
<organism evidence="4 5">
    <name type="scientific">Bradyrhizobium macuxiense</name>
    <dbReference type="NCBI Taxonomy" id="1755647"/>
    <lineage>
        <taxon>Bacteria</taxon>
        <taxon>Pseudomonadati</taxon>
        <taxon>Pseudomonadota</taxon>
        <taxon>Alphaproteobacteria</taxon>
        <taxon>Hyphomicrobiales</taxon>
        <taxon>Nitrobacteraceae</taxon>
        <taxon>Bradyrhizobium</taxon>
    </lineage>
</organism>
<dbReference type="AlphaFoldDB" id="A0A560KZ06"/>
<proteinExistence type="predicted"/>
<evidence type="ECO:0000313" key="5">
    <source>
        <dbReference type="Proteomes" id="UP000321304"/>
    </source>
</evidence>
<sequence length="227" mass="25593">MCARCATGHVSCCRSQVRSRSWPASCRTFAHCRERSHMILVTGAAGFIGSNIVAVLNDLGRNDIVVCDWLGKDDKWLNLRKRQFAGFVHPERLFAWLDSGKDIEAIVHMGAISATTAVDGDEVIRNNFDYSLQLLDYCTVENMRRRPRSMETATSRVRTIIGVDAIRALRPLNLYGWSKRQFDLVVADRIAKGRPLPPRCTGFRFSTYLDPTNIIKGHEESSCQDIS</sequence>
<reference evidence="4 5" key="1">
    <citation type="submission" date="2019-06" db="EMBL/GenBank/DDBJ databases">
        <title>Genomic Encyclopedia of Type Strains, Phase IV (KMG-V): Genome sequencing to study the core and pangenomes of soil and plant-associated prokaryotes.</title>
        <authorList>
            <person name="Whitman W."/>
        </authorList>
    </citation>
    <scope>NUCLEOTIDE SEQUENCE [LARGE SCALE GENOMIC DNA]</scope>
    <source>
        <strain evidence="4 5">BR 10355</strain>
    </source>
</reference>
<dbReference type="Proteomes" id="UP000321304">
    <property type="component" value="Unassembled WGS sequence"/>
</dbReference>
<accession>A0A560KZ06</accession>
<dbReference type="PANTHER" id="PTHR43103:SF3">
    <property type="entry name" value="ADP-L-GLYCERO-D-MANNO-HEPTOSE-6-EPIMERASE"/>
    <property type="match status" value="1"/>
</dbReference>
<keyword evidence="5" id="KW-1185">Reference proteome</keyword>